<gene>
    <name evidence="1" type="ORF">CJP73_08505</name>
</gene>
<evidence type="ECO:0000313" key="2">
    <source>
        <dbReference type="Proteomes" id="UP000266206"/>
    </source>
</evidence>
<dbReference type="InterPro" id="IPR008311">
    <property type="entry name" value="UCP028101"/>
</dbReference>
<dbReference type="Gene3D" id="2.130.10.10">
    <property type="entry name" value="YVTN repeat-like/Quinoprotein amine dehydrogenase"/>
    <property type="match status" value="1"/>
</dbReference>
<name>A0A3A1YTJ9_9BURK</name>
<dbReference type="Pfam" id="PF07433">
    <property type="entry name" value="DUF1513"/>
    <property type="match status" value="1"/>
</dbReference>
<evidence type="ECO:0000313" key="1">
    <source>
        <dbReference type="EMBL" id="RIY40831.1"/>
    </source>
</evidence>
<comment type="caution">
    <text evidence="1">The sequence shown here is derived from an EMBL/GenBank/DDBJ whole genome shotgun (WGS) entry which is preliminary data.</text>
</comment>
<dbReference type="InterPro" id="IPR015943">
    <property type="entry name" value="WD40/YVTN_repeat-like_dom_sf"/>
</dbReference>
<dbReference type="AlphaFoldDB" id="A0A3A1YTJ9"/>
<accession>A0A3A1YTJ9</accession>
<dbReference type="SUPFAM" id="SSF50969">
    <property type="entry name" value="YVTN repeat-like/Quinoprotein amine dehydrogenase"/>
    <property type="match status" value="1"/>
</dbReference>
<proteinExistence type="predicted"/>
<dbReference type="InterPro" id="IPR011044">
    <property type="entry name" value="Quino_amine_DH_bsu"/>
</dbReference>
<reference evidence="1 2" key="1">
    <citation type="submission" date="2017-08" db="EMBL/GenBank/DDBJ databases">
        <title>Pusillimonas indicus sp. nov., a member of the family Alcaligenaceae isolated from surface seawater.</title>
        <authorList>
            <person name="Li J."/>
        </authorList>
    </citation>
    <scope>NUCLEOTIDE SEQUENCE [LARGE SCALE GENOMIC DNA]</scope>
    <source>
        <strain evidence="1 2">L52-1-41</strain>
    </source>
</reference>
<dbReference type="PIRSF" id="PIRSF028101">
    <property type="entry name" value="UCP028101"/>
    <property type="match status" value="1"/>
</dbReference>
<dbReference type="EMBL" id="NQYH01000006">
    <property type="protein sequence ID" value="RIY40831.1"/>
    <property type="molecule type" value="Genomic_DNA"/>
</dbReference>
<evidence type="ECO:0008006" key="3">
    <source>
        <dbReference type="Google" id="ProtNLM"/>
    </source>
</evidence>
<sequence length="376" mass="40671">MGINRRQWLGLAFVAAVAPQRAVRAAVEPGSALRGPLYLAARKFGGNYEAVLLTEGGQVLRSVRLSGRGHSFALDSSSGTVVAFARQPGTQAVMFSCDPGKLNEPAQVFHTPQGRHFSGHGAFSADGQLLYAAENDFEAGRGVIGLYRLNPSSGGFDRVGEWASAGIGPHEIILDVKQHRLCVANGGLLTHPDYDKLVLNRDTMQASLTYLDVSNGQILSRHVLPAHQHQQSIRHVVLDHQQSVWFGCQYQGSRAHQVPLVGYHSGPGPLEWVQADDEIWHAMQHYVGSIAFDPITRVVAASSPVGGVVAYWDAESKTFLAMHDLPDGCGVAPASQGGFIVNSGFGRWAYWRSGMAAPKVIKSDQSVAWDHHLRTL</sequence>
<protein>
    <recommendedName>
        <fullName evidence="3">Tat pathway signal protein</fullName>
    </recommendedName>
</protein>
<dbReference type="Proteomes" id="UP000266206">
    <property type="component" value="Unassembled WGS sequence"/>
</dbReference>
<organism evidence="1 2">
    <name type="scientific">Neopusillimonas maritima</name>
    <dbReference type="NCBI Taxonomy" id="2026239"/>
    <lineage>
        <taxon>Bacteria</taxon>
        <taxon>Pseudomonadati</taxon>
        <taxon>Pseudomonadota</taxon>
        <taxon>Betaproteobacteria</taxon>
        <taxon>Burkholderiales</taxon>
        <taxon>Alcaligenaceae</taxon>
        <taxon>Neopusillimonas</taxon>
    </lineage>
</organism>
<dbReference type="RefSeq" id="WP_119516166.1">
    <property type="nucleotide sequence ID" value="NZ_NQYH01000006.1"/>
</dbReference>
<dbReference type="OrthoDB" id="5624218at2"/>